<dbReference type="InterPro" id="IPR016071">
    <property type="entry name" value="Staphylococal_nuclease_OB-fold"/>
</dbReference>
<organism evidence="10 11">
    <name type="scientific">Macrococcus epidermidis</name>
    <dbReference type="NCBI Taxonomy" id="1902580"/>
    <lineage>
        <taxon>Bacteria</taxon>
        <taxon>Bacillati</taxon>
        <taxon>Bacillota</taxon>
        <taxon>Bacilli</taxon>
        <taxon>Bacillales</taxon>
        <taxon>Staphylococcaceae</taxon>
        <taxon>Macrococcus</taxon>
    </lineage>
</organism>
<evidence type="ECO:0000256" key="1">
    <source>
        <dbReference type="ARBA" id="ARBA00004613"/>
    </source>
</evidence>
<dbReference type="InterPro" id="IPR033764">
    <property type="entry name" value="Sdr_B"/>
</dbReference>
<dbReference type="AlphaFoldDB" id="A0A327ZNX4"/>
<dbReference type="Gene3D" id="2.40.50.90">
    <property type="match status" value="1"/>
</dbReference>
<evidence type="ECO:0000256" key="6">
    <source>
        <dbReference type="ARBA" id="ARBA00022801"/>
    </source>
</evidence>
<evidence type="ECO:0000256" key="5">
    <source>
        <dbReference type="ARBA" id="ARBA00022759"/>
    </source>
</evidence>
<dbReference type="SUPFAM" id="SSF49478">
    <property type="entry name" value="Cna protein B-type domain"/>
    <property type="match status" value="1"/>
</dbReference>
<evidence type="ECO:0000313" key="10">
    <source>
        <dbReference type="EMBL" id="RAK44063.1"/>
    </source>
</evidence>
<keyword evidence="4 7" id="KW-0732">Signal</keyword>
<feature type="signal peptide" evidence="7">
    <location>
        <begin position="1"/>
        <end position="26"/>
    </location>
</feature>
<evidence type="ECO:0000256" key="3">
    <source>
        <dbReference type="ARBA" id="ARBA00022722"/>
    </source>
</evidence>
<comment type="subcellular location">
    <subcellularLocation>
        <location evidence="1">Secreted</location>
    </subcellularLocation>
</comment>
<dbReference type="InterPro" id="IPR013783">
    <property type="entry name" value="Ig-like_fold"/>
</dbReference>
<dbReference type="PROSITE" id="PS51841">
    <property type="entry name" value="LTD"/>
    <property type="match status" value="1"/>
</dbReference>
<evidence type="ECO:0000256" key="4">
    <source>
        <dbReference type="ARBA" id="ARBA00022729"/>
    </source>
</evidence>
<evidence type="ECO:0000259" key="9">
    <source>
        <dbReference type="PROSITE" id="PS51841"/>
    </source>
</evidence>
<dbReference type="InterPro" id="IPR001322">
    <property type="entry name" value="Lamin_tail_dom"/>
</dbReference>
<keyword evidence="2" id="KW-0964">Secreted</keyword>
<feature type="domain" description="TNase-like" evidence="8">
    <location>
        <begin position="215"/>
        <end position="365"/>
    </location>
</feature>
<dbReference type="PANTHER" id="PTHR12302:SF3">
    <property type="entry name" value="SERINE_THREONINE-PROTEIN KINASE 31"/>
    <property type="match status" value="1"/>
</dbReference>
<dbReference type="Pfam" id="PF00932">
    <property type="entry name" value="LTD"/>
    <property type="match status" value="1"/>
</dbReference>
<dbReference type="SMART" id="SM00318">
    <property type="entry name" value="SNc"/>
    <property type="match status" value="1"/>
</dbReference>
<dbReference type="Proteomes" id="UP000249808">
    <property type="component" value="Unassembled WGS sequence"/>
</dbReference>
<evidence type="ECO:0000256" key="2">
    <source>
        <dbReference type="ARBA" id="ARBA00022525"/>
    </source>
</evidence>
<feature type="domain" description="LTD" evidence="9">
    <location>
        <begin position="18"/>
        <end position="146"/>
    </location>
</feature>
<evidence type="ECO:0000256" key="7">
    <source>
        <dbReference type="SAM" id="SignalP"/>
    </source>
</evidence>
<dbReference type="GO" id="GO:0004519">
    <property type="term" value="F:endonuclease activity"/>
    <property type="evidence" value="ECO:0007669"/>
    <property type="project" value="UniProtKB-KW"/>
</dbReference>
<sequence length="728" mass="80459">MKQILRLVLVVALMISMMPYSKEAHAASNLLISEYVEGSSYNKALEIYNPGDTPVDLSNYSLVTFTNGANRTTGTVTALKLSGTINAKSTYVVANQNAGEAVLSKAQLTTGSAVMNFNGDDTIVLFQNYDAVTKDGVIQDSIGQIGVDPGTDFGTDVSTLDMTLVRTNELMTADTNIEDAYNPNQQFIALPKDTFDQLGQFDGTVIAPPAEVAKDEYQVKVLRVVDGDTIKISPAIMGADTIRFVNMDTAETYHLDAYDESLITTDLNHNQKYYGELAKKALNEKLTAGMDITVKVNKDHITDDYGRVLGQVIRTSDNVNINLEMVREGFAATYFIWPVLSMDDYNMFQSAVKAAQDTGIGMWNRENPQMELPFAFRARYDGKGFLRYVGNSDTKVFYDPQNYDQVPVDKRIFFTKEEAIAQGYTPASGNGEGEVVTEPAKVMDIQTARESGKGTNAIVTGTVTHIDGYNIYIQDNTGGIVVRSKTVKPNIGDVIEATGETSEYFGLYQIESENIKVTGTSKVTPEIKDLSAIGETEEAELITINDVTVKSVNEHQEYTVEDENGKTFMIKVKSGLEVGKTYHAITGVVTYSYDNYKLLPVDIVEKEIVKEVPKTLSGIAFLDQNHNGKFDRPDKLLKNIKVSIYKENELVEEVVTDNNGEYKALLLNGHYTLRFEQPNGLIETFNDKGDDEVDSDIINGEVKLEINELDKQNISAGYTKPVGKMKHK</sequence>
<name>A0A327ZNX4_9STAP</name>
<evidence type="ECO:0000313" key="11">
    <source>
        <dbReference type="Proteomes" id="UP000249808"/>
    </source>
</evidence>
<dbReference type="InterPro" id="IPR035437">
    <property type="entry name" value="SNase_OB-fold_sf"/>
</dbReference>
<dbReference type="PROSITE" id="PS50830">
    <property type="entry name" value="TNASE_3"/>
    <property type="match status" value="1"/>
</dbReference>
<dbReference type="Pfam" id="PF17210">
    <property type="entry name" value="SdrD_B"/>
    <property type="match status" value="1"/>
</dbReference>
<dbReference type="PANTHER" id="PTHR12302">
    <property type="entry name" value="EBNA2 BINDING PROTEIN P100"/>
    <property type="match status" value="1"/>
</dbReference>
<gene>
    <name evidence="10" type="ORF">BHU61_10985</name>
</gene>
<evidence type="ECO:0000259" key="8">
    <source>
        <dbReference type="PROSITE" id="PS50830"/>
    </source>
</evidence>
<keyword evidence="11" id="KW-1185">Reference proteome</keyword>
<dbReference type="EMBL" id="PZJH01000006">
    <property type="protein sequence ID" value="RAK44063.1"/>
    <property type="molecule type" value="Genomic_DNA"/>
</dbReference>
<keyword evidence="5" id="KW-0255">Endonuclease</keyword>
<dbReference type="SUPFAM" id="SSF50199">
    <property type="entry name" value="Staphylococcal nuclease"/>
    <property type="match status" value="1"/>
</dbReference>
<reference evidence="10 11" key="1">
    <citation type="journal article" date="2018" name="Front. Microbiol.">
        <title>Description and Comparative Genomics of Macrococcus caseolyticus subsp. hominis subsp. nov., Macrococcus goetzii sp. nov., Macrococcus epidermidis sp. nov., and Macrococcus bohemicus sp. nov., Novel Macrococci From Human Clinical Material With Virulence Potential and Suspected Uptake of Foreign DNA by Natural Transformation.</title>
        <authorList>
            <person name="Maslanova I."/>
            <person name="Wertheimer Z."/>
            <person name="Sedlacek I."/>
            <person name="Svec P."/>
            <person name="Indrakova A."/>
            <person name="Kovarovic V."/>
            <person name="Schumann P."/>
            <person name="Sproer C."/>
            <person name="Kralova S."/>
            <person name="Sedo O."/>
            <person name="Kristofova L."/>
            <person name="Vrbovska V."/>
            <person name="Fuzik T."/>
            <person name="Petras P."/>
            <person name="Zdrahal Z."/>
            <person name="Ruzickova V."/>
            <person name="Doskar J."/>
            <person name="Pantucek R."/>
        </authorList>
    </citation>
    <scope>NUCLEOTIDE SEQUENCE [LARGE SCALE GENOMIC DNA]</scope>
    <source>
        <strain evidence="10 11">01/688</strain>
    </source>
</reference>
<feature type="chain" id="PRO_5016234891" evidence="7">
    <location>
        <begin position="27"/>
        <end position="728"/>
    </location>
</feature>
<protein>
    <submittedName>
        <fullName evidence="10">Uncharacterized protein</fullName>
    </submittedName>
</protein>
<dbReference type="GO" id="GO:0016787">
    <property type="term" value="F:hydrolase activity"/>
    <property type="evidence" value="ECO:0007669"/>
    <property type="project" value="UniProtKB-KW"/>
</dbReference>
<proteinExistence type="predicted"/>
<dbReference type="GO" id="GO:0005576">
    <property type="term" value="C:extracellular region"/>
    <property type="evidence" value="ECO:0007669"/>
    <property type="project" value="UniProtKB-SubCell"/>
</dbReference>
<comment type="caution">
    <text evidence="10">The sequence shown here is derived from an EMBL/GenBank/DDBJ whole genome shotgun (WGS) entry which is preliminary data.</text>
</comment>
<accession>A0A327ZNX4</accession>
<dbReference type="Pfam" id="PF00565">
    <property type="entry name" value="SNase"/>
    <property type="match status" value="1"/>
</dbReference>
<dbReference type="Gene3D" id="2.60.40.10">
    <property type="entry name" value="Immunoglobulins"/>
    <property type="match status" value="1"/>
</dbReference>
<keyword evidence="6" id="KW-0378">Hydrolase</keyword>
<dbReference type="RefSeq" id="WP_111716851.1">
    <property type="nucleotide sequence ID" value="NZ_JBHSSR010000016.1"/>
</dbReference>
<keyword evidence="3" id="KW-0540">Nuclease</keyword>